<gene>
    <name evidence="1" type="ORF">SDC9_176048</name>
</gene>
<name>A0A645GQZ6_9ZZZZ</name>
<dbReference type="EMBL" id="VSSQ01078960">
    <property type="protein sequence ID" value="MPN28606.1"/>
    <property type="molecule type" value="Genomic_DNA"/>
</dbReference>
<comment type="caution">
    <text evidence="1">The sequence shown here is derived from an EMBL/GenBank/DDBJ whole genome shotgun (WGS) entry which is preliminary data.</text>
</comment>
<reference evidence="1" key="1">
    <citation type="submission" date="2019-08" db="EMBL/GenBank/DDBJ databases">
        <authorList>
            <person name="Kucharzyk K."/>
            <person name="Murdoch R.W."/>
            <person name="Higgins S."/>
            <person name="Loffler F."/>
        </authorList>
    </citation>
    <scope>NUCLEOTIDE SEQUENCE</scope>
</reference>
<dbReference type="AlphaFoldDB" id="A0A645GQZ6"/>
<proteinExistence type="predicted"/>
<evidence type="ECO:0000313" key="1">
    <source>
        <dbReference type="EMBL" id="MPN28606.1"/>
    </source>
</evidence>
<accession>A0A645GQZ6</accession>
<protein>
    <submittedName>
        <fullName evidence="1">Uncharacterized protein</fullName>
    </submittedName>
</protein>
<organism evidence="1">
    <name type="scientific">bioreactor metagenome</name>
    <dbReference type="NCBI Taxonomy" id="1076179"/>
    <lineage>
        <taxon>unclassified sequences</taxon>
        <taxon>metagenomes</taxon>
        <taxon>ecological metagenomes</taxon>
    </lineage>
</organism>
<sequence>MTHIRGSAVAVISNNLADDGHAAGRVAFIGYFFIDDMIHLARGLLDAAGDVVVGHVV</sequence>